<evidence type="ECO:0000259" key="8">
    <source>
        <dbReference type="PROSITE" id="PS51918"/>
    </source>
</evidence>
<dbReference type="Gene3D" id="3.20.20.70">
    <property type="entry name" value="Aldolase class I"/>
    <property type="match status" value="1"/>
</dbReference>
<dbReference type="Proteomes" id="UP000002725">
    <property type="component" value="Chromosome"/>
</dbReference>
<dbReference type="InterPro" id="IPR023885">
    <property type="entry name" value="4Fe4S-binding_SPASM_dom"/>
</dbReference>
<evidence type="ECO:0000313" key="10">
    <source>
        <dbReference type="Proteomes" id="UP000002725"/>
    </source>
</evidence>
<keyword evidence="2" id="KW-0004">4Fe-4S</keyword>
<evidence type="ECO:0000256" key="7">
    <source>
        <dbReference type="ARBA" id="ARBA00023601"/>
    </source>
</evidence>
<dbReference type="Pfam" id="PF04055">
    <property type="entry name" value="Radical_SAM"/>
    <property type="match status" value="1"/>
</dbReference>
<dbReference type="CDD" id="cd01335">
    <property type="entry name" value="Radical_SAM"/>
    <property type="match status" value="1"/>
</dbReference>
<reference evidence="9" key="1">
    <citation type="submission" date="2008-06" db="EMBL/GenBank/DDBJ databases">
        <title>Complete sequence of chromosome of Prosthecochloris aestuarii DSM 271.</title>
        <authorList>
            <consortium name="US DOE Joint Genome Institute"/>
            <person name="Lucas S."/>
            <person name="Copeland A."/>
            <person name="Lapidus A."/>
            <person name="Glavina del Rio T."/>
            <person name="Dalin E."/>
            <person name="Tice H."/>
            <person name="Bruce D."/>
            <person name="Goodwin L."/>
            <person name="Pitluck S."/>
            <person name="Schmutz J."/>
            <person name="Larimer F."/>
            <person name="Land M."/>
            <person name="Hauser L."/>
            <person name="Kyrpides N."/>
            <person name="Anderson I."/>
            <person name="Liu Z."/>
            <person name="Li T."/>
            <person name="Zhao F."/>
            <person name="Overmann J."/>
            <person name="Bryant D.A."/>
            <person name="Richardson P."/>
        </authorList>
    </citation>
    <scope>NUCLEOTIDE SEQUENCE [LARGE SCALE GENOMIC DNA]</scope>
    <source>
        <strain evidence="9">DSM 271</strain>
    </source>
</reference>
<accession>B4S8B8</accession>
<evidence type="ECO:0000256" key="5">
    <source>
        <dbReference type="ARBA" id="ARBA00023004"/>
    </source>
</evidence>
<dbReference type="KEGG" id="paa:Paes_1280"/>
<evidence type="ECO:0000256" key="4">
    <source>
        <dbReference type="ARBA" id="ARBA00022723"/>
    </source>
</evidence>
<dbReference type="SFLD" id="SFLDS00029">
    <property type="entry name" value="Radical_SAM"/>
    <property type="match status" value="1"/>
</dbReference>
<dbReference type="SUPFAM" id="SSF102114">
    <property type="entry name" value="Radical SAM enzymes"/>
    <property type="match status" value="1"/>
</dbReference>
<feature type="domain" description="Radical SAM core" evidence="8">
    <location>
        <begin position="1"/>
        <end position="232"/>
    </location>
</feature>
<dbReference type="AlphaFoldDB" id="B4S8B8"/>
<dbReference type="HOGENOM" id="CLU_009273_3_2_10"/>
<evidence type="ECO:0000256" key="6">
    <source>
        <dbReference type="ARBA" id="ARBA00023014"/>
    </source>
</evidence>
<protein>
    <submittedName>
        <fullName evidence="9">Radical SAM domain protein</fullName>
    </submittedName>
</protein>
<keyword evidence="10" id="KW-1185">Reference proteome</keyword>
<dbReference type="InterPro" id="IPR007197">
    <property type="entry name" value="rSAM"/>
</dbReference>
<dbReference type="eggNOG" id="COG0641">
    <property type="taxonomic scope" value="Bacteria"/>
</dbReference>
<dbReference type="GO" id="GO:0016491">
    <property type="term" value="F:oxidoreductase activity"/>
    <property type="evidence" value="ECO:0007669"/>
    <property type="project" value="InterPro"/>
</dbReference>
<keyword evidence="6" id="KW-0411">Iron-sulfur</keyword>
<keyword evidence="4" id="KW-0479">Metal-binding</keyword>
<dbReference type="SFLD" id="SFLDG01386">
    <property type="entry name" value="main_SPASM_domain-containing"/>
    <property type="match status" value="1"/>
</dbReference>
<dbReference type="PANTHER" id="PTHR43273">
    <property type="entry name" value="ANAEROBIC SULFATASE-MATURATING ENZYME HOMOLOG ASLB-RELATED"/>
    <property type="match status" value="1"/>
</dbReference>
<evidence type="ECO:0000256" key="1">
    <source>
        <dbReference type="ARBA" id="ARBA00001966"/>
    </source>
</evidence>
<dbReference type="RefSeq" id="WP_012505840.1">
    <property type="nucleotide sequence ID" value="NC_011059.1"/>
</dbReference>
<dbReference type="EMBL" id="CP001108">
    <property type="protein sequence ID" value="ACF46305.1"/>
    <property type="molecule type" value="Genomic_DNA"/>
</dbReference>
<name>B4S8B8_PROA2</name>
<evidence type="ECO:0000313" key="9">
    <source>
        <dbReference type="EMBL" id="ACF46305.1"/>
    </source>
</evidence>
<dbReference type="GO" id="GO:0046872">
    <property type="term" value="F:metal ion binding"/>
    <property type="evidence" value="ECO:0007669"/>
    <property type="project" value="UniProtKB-KW"/>
</dbReference>
<dbReference type="PANTHER" id="PTHR43273:SF3">
    <property type="entry name" value="ANAEROBIC SULFATASE-MATURATING ENZYME HOMOLOG ASLB-RELATED"/>
    <property type="match status" value="1"/>
</dbReference>
<dbReference type="InterPro" id="IPR023867">
    <property type="entry name" value="Sulphatase_maturase_rSAM"/>
</dbReference>
<dbReference type="NCBIfam" id="TIGR04085">
    <property type="entry name" value="rSAM_more_4Fe4S"/>
    <property type="match status" value="1"/>
</dbReference>
<dbReference type="InterPro" id="IPR058240">
    <property type="entry name" value="rSAM_sf"/>
</dbReference>
<proteinExistence type="inferred from homology"/>
<keyword evidence="3" id="KW-0949">S-adenosyl-L-methionine</keyword>
<dbReference type="PROSITE" id="PS01305">
    <property type="entry name" value="MOAA_NIFB_PQQE"/>
    <property type="match status" value="1"/>
</dbReference>
<sequence length="346" mass="37808">MSRREISYLILVVTRSCNLSCVYCYENACRHDGAAMSLQTAEQAVGLVAASGKPFHIQLSGGEPLLAPDTIFAVMELIRKKGIPAFVSLQTNGVLLDREMIRSLNGYGVSIGLSLDGPPRLQEELRGGSAATYRALRLLEDEGVPFRVTTVVSDCNVTKLQLLPMSLHGFSMASGIALDLLVKKGRAGQSGLCGLPAEPELRSGVWKLLETIRLLNRERRRPLELREELLVRQAFFKGSRGHYCAASCGSSLAVTPEGYLYPCTQTMGDPSCYLGQLEDVCFREHSSPLMSSVVDEAGCSDCPLEGRCPGECPSRLLYNRGNGERLFCELYRTIVDFCVQTGDIVV</sequence>
<dbReference type="InterPro" id="IPR013785">
    <property type="entry name" value="Aldolase_TIM"/>
</dbReference>
<comment type="similarity">
    <text evidence="7">Belongs to the radical SAM superfamily. Anaerobic sulfatase-maturating enzyme family.</text>
</comment>
<dbReference type="GO" id="GO:0051539">
    <property type="term" value="F:4 iron, 4 sulfur cluster binding"/>
    <property type="evidence" value="ECO:0007669"/>
    <property type="project" value="UniProtKB-KW"/>
</dbReference>
<dbReference type="STRING" id="290512.Paes_1280"/>
<dbReference type="InterPro" id="IPR000385">
    <property type="entry name" value="MoaA_NifB_PqqE_Fe-S-bd_CS"/>
</dbReference>
<organism evidence="9 10">
    <name type="scientific">Prosthecochloris aestuarii (strain DSM 271 / SK 413)</name>
    <dbReference type="NCBI Taxonomy" id="290512"/>
    <lineage>
        <taxon>Bacteria</taxon>
        <taxon>Pseudomonadati</taxon>
        <taxon>Chlorobiota</taxon>
        <taxon>Chlorobiia</taxon>
        <taxon>Chlorobiales</taxon>
        <taxon>Chlorobiaceae</taxon>
        <taxon>Prosthecochloris</taxon>
    </lineage>
</organism>
<evidence type="ECO:0000256" key="3">
    <source>
        <dbReference type="ARBA" id="ARBA00022691"/>
    </source>
</evidence>
<gene>
    <name evidence="9" type="ordered locus">Paes_1280</name>
</gene>
<comment type="cofactor">
    <cofactor evidence="1">
        <name>[4Fe-4S] cluster</name>
        <dbReference type="ChEBI" id="CHEBI:49883"/>
    </cofactor>
</comment>
<dbReference type="SFLD" id="SFLDG01067">
    <property type="entry name" value="SPASM/twitch_domain_containing"/>
    <property type="match status" value="1"/>
</dbReference>
<dbReference type="PROSITE" id="PS51918">
    <property type="entry name" value="RADICAL_SAM"/>
    <property type="match status" value="1"/>
</dbReference>
<keyword evidence="5" id="KW-0408">Iron</keyword>
<evidence type="ECO:0000256" key="2">
    <source>
        <dbReference type="ARBA" id="ARBA00022485"/>
    </source>
</evidence>